<evidence type="ECO:0000313" key="3">
    <source>
        <dbReference type="Proteomes" id="UP000326170"/>
    </source>
</evidence>
<geneLocation type="plasmid" evidence="2 3">
    <name>unnamed2</name>
</geneLocation>
<dbReference type="AlphaFoldDB" id="A0A5P9P9I4"/>
<dbReference type="KEGG" id="nas:GCU68_19195"/>
<reference evidence="2 3" key="1">
    <citation type="journal article" date="2007" name="Int. J. Syst. Evol. Microbiol.">
        <title>Natronorubrum sulfidifaciens sp. nov., an extremely haloalkaliphilic archaeon isolated from Aiding salt lake in Xin-Jiang, China.</title>
        <authorList>
            <person name="Cui H.L."/>
            <person name="Tohty D."/>
            <person name="Liu H.C."/>
            <person name="Liu S.J."/>
            <person name="Oren A."/>
            <person name="Zhou P.J."/>
        </authorList>
    </citation>
    <scope>NUCLEOTIDE SEQUENCE [LARGE SCALE GENOMIC DNA]</scope>
    <source>
        <strain evidence="2 3">7-3</strain>
        <plasmid evidence="2">unnamed2</plasmid>
    </source>
</reference>
<dbReference type="Pfam" id="PF18545">
    <property type="entry name" value="HalOD1"/>
    <property type="match status" value="1"/>
</dbReference>
<dbReference type="Proteomes" id="UP000326170">
    <property type="component" value="Plasmid unnamed2"/>
</dbReference>
<proteinExistence type="predicted"/>
<dbReference type="GeneID" id="43759963"/>
<accession>A0A5P9P9I4</accession>
<sequence length="88" mass="9680">MTHDQPVSLKVVQSVAERDGVPVEELEPPLHNAIDTDALDSLFRATTPEKIPSMVEFSYNGYTIRIDKNGAVTVIDQLSNTVPETEVV</sequence>
<organism evidence="2 3">
    <name type="scientific">Natronorubrum aibiense</name>
    <dbReference type="NCBI Taxonomy" id="348826"/>
    <lineage>
        <taxon>Archaea</taxon>
        <taxon>Methanobacteriati</taxon>
        <taxon>Methanobacteriota</taxon>
        <taxon>Stenosarchaea group</taxon>
        <taxon>Halobacteria</taxon>
        <taxon>Halobacteriales</taxon>
        <taxon>Natrialbaceae</taxon>
        <taxon>Natronorubrum</taxon>
    </lineage>
</organism>
<keyword evidence="3" id="KW-1185">Reference proteome</keyword>
<dbReference type="OrthoDB" id="205616at2157"/>
<name>A0A5P9P9I4_9EURY</name>
<gene>
    <name evidence="2" type="ORF">GCU68_19195</name>
</gene>
<dbReference type="InterPro" id="IPR040624">
    <property type="entry name" value="HalOD1"/>
</dbReference>
<evidence type="ECO:0000259" key="1">
    <source>
        <dbReference type="Pfam" id="PF18545"/>
    </source>
</evidence>
<dbReference type="EMBL" id="CP045490">
    <property type="protein sequence ID" value="QFU84657.1"/>
    <property type="molecule type" value="Genomic_DNA"/>
</dbReference>
<evidence type="ECO:0000313" key="2">
    <source>
        <dbReference type="EMBL" id="QFU84657.1"/>
    </source>
</evidence>
<protein>
    <recommendedName>
        <fullName evidence="1">Halobacterial output domain-containing protein</fullName>
    </recommendedName>
</protein>
<keyword evidence="2" id="KW-0614">Plasmid</keyword>
<feature type="domain" description="Halobacterial output" evidence="1">
    <location>
        <begin position="4"/>
        <end position="74"/>
    </location>
</feature>
<dbReference type="RefSeq" id="WP_161991530.1">
    <property type="nucleotide sequence ID" value="NZ_CP045490.1"/>
</dbReference>